<dbReference type="PANTHER" id="PTHR30576:SF0">
    <property type="entry name" value="UNDECAPRENYL-PHOSPHATE N-ACETYLGALACTOSAMINYL 1-PHOSPHATE TRANSFERASE-RELATED"/>
    <property type="match status" value="1"/>
</dbReference>
<reference evidence="5 6" key="1">
    <citation type="submission" date="2019-12" db="EMBL/GenBank/DDBJ databases">
        <title>Genomic-based taxomic classification of the family Erythrobacteraceae.</title>
        <authorList>
            <person name="Xu L."/>
        </authorList>
    </citation>
    <scope>NUCLEOTIDE SEQUENCE [LARGE SCALE GENOMIC DNA]</scope>
    <source>
        <strain evidence="5 6">JCM 12189</strain>
    </source>
</reference>
<keyword evidence="3" id="KW-1133">Transmembrane helix</keyword>
<feature type="transmembrane region" description="Helical" evidence="3">
    <location>
        <begin position="178"/>
        <end position="199"/>
    </location>
</feature>
<dbReference type="Proteomes" id="UP000432727">
    <property type="component" value="Unassembled WGS sequence"/>
</dbReference>
<dbReference type="GO" id="GO:0016780">
    <property type="term" value="F:phosphotransferase activity, for other substituted phosphate groups"/>
    <property type="evidence" value="ECO:0007669"/>
    <property type="project" value="TreeGrafter"/>
</dbReference>
<evidence type="ECO:0000313" key="5">
    <source>
        <dbReference type="EMBL" id="MXO95864.1"/>
    </source>
</evidence>
<keyword evidence="3" id="KW-0472">Membrane</keyword>
<organism evidence="5 6">
    <name type="scientific">Qipengyuania aquimaris</name>
    <dbReference type="NCBI Taxonomy" id="255984"/>
    <lineage>
        <taxon>Bacteria</taxon>
        <taxon>Pseudomonadati</taxon>
        <taxon>Pseudomonadota</taxon>
        <taxon>Alphaproteobacteria</taxon>
        <taxon>Sphingomonadales</taxon>
        <taxon>Erythrobacteraceae</taxon>
        <taxon>Qipengyuania</taxon>
    </lineage>
</organism>
<dbReference type="PANTHER" id="PTHR30576">
    <property type="entry name" value="COLANIC BIOSYNTHESIS UDP-GLUCOSE LIPID CARRIER TRANSFERASE"/>
    <property type="match status" value="1"/>
</dbReference>
<sequence>MLSIGILRRLRYLPGVAVARSILPIVALMFGLLIGIIAGLRLEYYNKLIVSCFLGVLFARFAITAMRSRAKGLLYYVVPGGRSDMIFQLKSAPVFTLNSPSLAGLPNCAIVADLHADIGEEWERFLADAAISGRPIYHYKQVWEAETGKVQIDHLSENNFGALLPSFSYQKLKRAIDLLSAIAVLPIALAIILICAIFIRLDSPGPVFFRQRRMGFRGVEFDVLKLRTMNHGHEGKSRDLSITQAADRRITKIGGFLRRSRLDELPQIYNILRGEMSWIGPRPEAVSLSTWYESEIPFYRYRHMVRPGITGWAQVNQGHVAEIAEVNEKLRYDFYYVKNLSYWLDTVIALRTVKVVLSGFGAK</sequence>
<dbReference type="GO" id="GO:0000271">
    <property type="term" value="P:polysaccharide biosynthetic process"/>
    <property type="evidence" value="ECO:0007669"/>
    <property type="project" value="UniProtKB-KW"/>
</dbReference>
<dbReference type="Pfam" id="PF02397">
    <property type="entry name" value="Bac_transf"/>
    <property type="match status" value="1"/>
</dbReference>
<dbReference type="EMBL" id="WTYI01000001">
    <property type="protein sequence ID" value="MXO95864.1"/>
    <property type="molecule type" value="Genomic_DNA"/>
</dbReference>
<feature type="transmembrane region" description="Helical" evidence="3">
    <location>
        <begin position="12"/>
        <end position="38"/>
    </location>
</feature>
<accession>A0A6I4TJ13</accession>
<evidence type="ECO:0000256" key="2">
    <source>
        <dbReference type="ARBA" id="ARBA00023169"/>
    </source>
</evidence>
<feature type="domain" description="Bacterial sugar transferase" evidence="4">
    <location>
        <begin position="173"/>
        <end position="357"/>
    </location>
</feature>
<dbReference type="InterPro" id="IPR003362">
    <property type="entry name" value="Bact_transf"/>
</dbReference>
<name>A0A6I4TJ13_9SPHN</name>
<protein>
    <submittedName>
        <fullName evidence="5">Sugar transferase</fullName>
    </submittedName>
</protein>
<dbReference type="OrthoDB" id="9808602at2"/>
<keyword evidence="3" id="KW-0812">Transmembrane</keyword>
<feature type="transmembrane region" description="Helical" evidence="3">
    <location>
        <begin position="44"/>
        <end position="63"/>
    </location>
</feature>
<evidence type="ECO:0000256" key="3">
    <source>
        <dbReference type="SAM" id="Phobius"/>
    </source>
</evidence>
<evidence type="ECO:0000256" key="1">
    <source>
        <dbReference type="ARBA" id="ARBA00006464"/>
    </source>
</evidence>
<comment type="caution">
    <text evidence="5">The sequence shown here is derived from an EMBL/GenBank/DDBJ whole genome shotgun (WGS) entry which is preliminary data.</text>
</comment>
<dbReference type="AlphaFoldDB" id="A0A6I4TJ13"/>
<keyword evidence="2" id="KW-0270">Exopolysaccharide synthesis</keyword>
<comment type="similarity">
    <text evidence="1">Belongs to the bacterial sugar transferase family.</text>
</comment>
<proteinExistence type="inferred from homology"/>
<gene>
    <name evidence="5" type="ORF">GRI34_05440</name>
</gene>
<dbReference type="RefSeq" id="WP_160595082.1">
    <property type="nucleotide sequence ID" value="NZ_WTYI01000001.1"/>
</dbReference>
<keyword evidence="6" id="KW-1185">Reference proteome</keyword>
<evidence type="ECO:0000259" key="4">
    <source>
        <dbReference type="Pfam" id="PF02397"/>
    </source>
</evidence>
<keyword evidence="5" id="KW-0808">Transferase</keyword>
<evidence type="ECO:0000313" key="6">
    <source>
        <dbReference type="Proteomes" id="UP000432727"/>
    </source>
</evidence>